<dbReference type="RefSeq" id="XP_040781606.1">
    <property type="nucleotide sequence ID" value="XM_040922937.1"/>
</dbReference>
<proteinExistence type="predicted"/>
<gene>
    <name evidence="2" type="ORF">M406DRAFT_354513</name>
</gene>
<evidence type="ECO:0008006" key="4">
    <source>
        <dbReference type="Google" id="ProtNLM"/>
    </source>
</evidence>
<name>A0A9P5CVE4_CRYP1</name>
<evidence type="ECO:0000313" key="3">
    <source>
        <dbReference type="Proteomes" id="UP000803844"/>
    </source>
</evidence>
<dbReference type="Proteomes" id="UP000803844">
    <property type="component" value="Unassembled WGS sequence"/>
</dbReference>
<keyword evidence="3" id="KW-1185">Reference proteome</keyword>
<organism evidence="2 3">
    <name type="scientific">Cryphonectria parasitica (strain ATCC 38755 / EP155)</name>
    <dbReference type="NCBI Taxonomy" id="660469"/>
    <lineage>
        <taxon>Eukaryota</taxon>
        <taxon>Fungi</taxon>
        <taxon>Dikarya</taxon>
        <taxon>Ascomycota</taxon>
        <taxon>Pezizomycotina</taxon>
        <taxon>Sordariomycetes</taxon>
        <taxon>Sordariomycetidae</taxon>
        <taxon>Diaporthales</taxon>
        <taxon>Cryphonectriaceae</taxon>
        <taxon>Cryphonectria-Endothia species complex</taxon>
        <taxon>Cryphonectria</taxon>
    </lineage>
</organism>
<protein>
    <recommendedName>
        <fullName evidence="4">Secreted protein</fullName>
    </recommendedName>
</protein>
<feature type="chain" id="PRO_5040267354" description="Secreted protein" evidence="1">
    <location>
        <begin position="19"/>
        <end position="84"/>
    </location>
</feature>
<dbReference type="AlphaFoldDB" id="A0A9P5CVE4"/>
<dbReference type="EMBL" id="MU032344">
    <property type="protein sequence ID" value="KAF3770645.1"/>
    <property type="molecule type" value="Genomic_DNA"/>
</dbReference>
<feature type="signal peptide" evidence="1">
    <location>
        <begin position="1"/>
        <end position="18"/>
    </location>
</feature>
<keyword evidence="1" id="KW-0732">Signal</keyword>
<sequence>MMCIIGIYLRLSKSVVAAFPPPVSETQSSLWDECCILSHAVLSLVDIWPPSAAYWSLSGSKFPPASEQLVPRTHLTRETETWRG</sequence>
<evidence type="ECO:0000256" key="1">
    <source>
        <dbReference type="SAM" id="SignalP"/>
    </source>
</evidence>
<accession>A0A9P5CVE4</accession>
<dbReference type="GeneID" id="63840066"/>
<evidence type="ECO:0000313" key="2">
    <source>
        <dbReference type="EMBL" id="KAF3770645.1"/>
    </source>
</evidence>
<reference evidence="2" key="1">
    <citation type="journal article" date="2020" name="Phytopathology">
        <title>Genome sequence of the chestnut blight fungus Cryphonectria parasitica EP155: A fundamental resource for an archetypical invasive plant pathogen.</title>
        <authorList>
            <person name="Crouch J.A."/>
            <person name="Dawe A."/>
            <person name="Aerts A."/>
            <person name="Barry K."/>
            <person name="Churchill A.C.L."/>
            <person name="Grimwood J."/>
            <person name="Hillman B."/>
            <person name="Milgroom M.G."/>
            <person name="Pangilinan J."/>
            <person name="Smith M."/>
            <person name="Salamov A."/>
            <person name="Schmutz J."/>
            <person name="Yadav J."/>
            <person name="Grigoriev I.V."/>
            <person name="Nuss D."/>
        </authorList>
    </citation>
    <scope>NUCLEOTIDE SEQUENCE</scope>
    <source>
        <strain evidence="2">EP155</strain>
    </source>
</reference>
<comment type="caution">
    <text evidence="2">The sequence shown here is derived from an EMBL/GenBank/DDBJ whole genome shotgun (WGS) entry which is preliminary data.</text>
</comment>